<protein>
    <submittedName>
        <fullName evidence="2">Uncharacterized protein</fullName>
    </submittedName>
</protein>
<evidence type="ECO:0000313" key="2">
    <source>
        <dbReference type="EMBL" id="CAK8989207.1"/>
    </source>
</evidence>
<sequence length="225" mass="24788">MKPRADAVVKAIKEAQEAKTNGYKQALLEIRGGRKSSHWIWYVWPSLASVRKTTRPQYSLRDVRDAKALIRDPLLRERLKEITGVAERHLASGTKPEILFGSRVDVEKFHECATCFALVALKVRDLELAQVMIDALVALHGGALEPTTVKYLTEEGDLAEFAKVGSAEDLRKLLEAPAEAHPVDTETRVPSTPPATSPASPAVHAADVDMTREAECEVEQGREAE</sequence>
<dbReference type="Pfam" id="PF08837">
    <property type="entry name" value="DUF1810"/>
    <property type="match status" value="1"/>
</dbReference>
<evidence type="ECO:0000256" key="1">
    <source>
        <dbReference type="SAM" id="MobiDB-lite"/>
    </source>
</evidence>
<proteinExistence type="predicted"/>
<gene>
    <name evidence="2" type="ORF">CCMP2556_LOCUS1570</name>
</gene>
<organism evidence="2 3">
    <name type="scientific">Durusdinium trenchii</name>
    <dbReference type="NCBI Taxonomy" id="1381693"/>
    <lineage>
        <taxon>Eukaryota</taxon>
        <taxon>Sar</taxon>
        <taxon>Alveolata</taxon>
        <taxon>Dinophyceae</taxon>
        <taxon>Suessiales</taxon>
        <taxon>Symbiodiniaceae</taxon>
        <taxon>Durusdinium</taxon>
    </lineage>
</organism>
<dbReference type="InterPro" id="IPR036287">
    <property type="entry name" value="Rv1873-like_sf"/>
</dbReference>
<accession>A0ABP0HH72</accession>
<evidence type="ECO:0000313" key="3">
    <source>
        <dbReference type="Proteomes" id="UP001642484"/>
    </source>
</evidence>
<feature type="region of interest" description="Disordered" evidence="1">
    <location>
        <begin position="177"/>
        <end position="225"/>
    </location>
</feature>
<dbReference type="SUPFAM" id="SSF140736">
    <property type="entry name" value="Rv1873-like"/>
    <property type="match status" value="1"/>
</dbReference>
<dbReference type="Proteomes" id="UP001642484">
    <property type="component" value="Unassembled WGS sequence"/>
</dbReference>
<comment type="caution">
    <text evidence="2">The sequence shown here is derived from an EMBL/GenBank/DDBJ whole genome shotgun (WGS) entry which is preliminary data.</text>
</comment>
<name>A0ABP0HH72_9DINO</name>
<feature type="compositionally biased region" description="Basic and acidic residues" evidence="1">
    <location>
        <begin position="206"/>
        <end position="225"/>
    </location>
</feature>
<dbReference type="InterPro" id="IPR014937">
    <property type="entry name" value="DUF1810"/>
</dbReference>
<dbReference type="EMBL" id="CAXAMN010000525">
    <property type="protein sequence ID" value="CAK8989207.1"/>
    <property type="molecule type" value="Genomic_DNA"/>
</dbReference>
<keyword evidence="3" id="KW-1185">Reference proteome</keyword>
<dbReference type="Gene3D" id="1.25.40.380">
    <property type="entry name" value="Protein of unknown function DUF1810"/>
    <property type="match status" value="1"/>
</dbReference>
<reference evidence="2 3" key="1">
    <citation type="submission" date="2024-02" db="EMBL/GenBank/DDBJ databases">
        <authorList>
            <person name="Chen Y."/>
            <person name="Shah S."/>
            <person name="Dougan E. K."/>
            <person name="Thang M."/>
            <person name="Chan C."/>
        </authorList>
    </citation>
    <scope>NUCLEOTIDE SEQUENCE [LARGE SCALE GENOMIC DNA]</scope>
</reference>